<keyword evidence="1" id="KW-0812">Transmembrane</keyword>
<dbReference type="Proteomes" id="UP001328107">
    <property type="component" value="Unassembled WGS sequence"/>
</dbReference>
<feature type="transmembrane region" description="Helical" evidence="1">
    <location>
        <begin position="21"/>
        <end position="40"/>
    </location>
</feature>
<sequence>QRPPMRDPIPYKAMFKSKVIWAVWTSAFADILAIQFIIMFNPQYFKAYLKYNILKTGLYGATPILVQWACKIFAGFSSDFITCISETKKLKVYNSIALGASGVFFCILSFIPGSEPMACFAVLIVTEGLIGFNTAGFNKCGTLHARQHAHFVMIMKVVIQSICILIEPFITNAILVDNNAFQWGLVFWFHAILLIAAAVLFVFWASA</sequence>
<evidence type="ECO:0000256" key="1">
    <source>
        <dbReference type="SAM" id="Phobius"/>
    </source>
</evidence>
<dbReference type="GO" id="GO:0016020">
    <property type="term" value="C:membrane"/>
    <property type="evidence" value="ECO:0007669"/>
    <property type="project" value="TreeGrafter"/>
</dbReference>
<proteinExistence type="predicted"/>
<feature type="transmembrane region" description="Helical" evidence="1">
    <location>
        <begin position="60"/>
        <end position="80"/>
    </location>
</feature>
<keyword evidence="1" id="KW-0472">Membrane</keyword>
<gene>
    <name evidence="2" type="ORF">PMAYCL1PPCAC_26597</name>
</gene>
<dbReference type="Gene3D" id="1.20.1250.20">
    <property type="entry name" value="MFS general substrate transporter like domains"/>
    <property type="match status" value="1"/>
</dbReference>
<feature type="non-terminal residue" evidence="2">
    <location>
        <position position="207"/>
    </location>
</feature>
<dbReference type="EMBL" id="BTRK01000005">
    <property type="protein sequence ID" value="GMR56402.1"/>
    <property type="molecule type" value="Genomic_DNA"/>
</dbReference>
<keyword evidence="1" id="KW-1133">Transmembrane helix</keyword>
<feature type="non-terminal residue" evidence="2">
    <location>
        <position position="1"/>
    </location>
</feature>
<comment type="caution">
    <text evidence="2">The sequence shown here is derived from an EMBL/GenBank/DDBJ whole genome shotgun (WGS) entry which is preliminary data.</text>
</comment>
<protein>
    <recommendedName>
        <fullName evidence="4">Membrane transporter</fullName>
    </recommendedName>
</protein>
<dbReference type="PANTHER" id="PTHR45757">
    <property type="entry name" value="PROTEIN CBG23364-RELATED"/>
    <property type="match status" value="1"/>
</dbReference>
<feature type="transmembrane region" description="Helical" evidence="1">
    <location>
        <begin position="149"/>
        <end position="170"/>
    </location>
</feature>
<feature type="transmembrane region" description="Helical" evidence="1">
    <location>
        <begin position="182"/>
        <end position="205"/>
    </location>
</feature>
<dbReference type="PANTHER" id="PTHR45757:SF3">
    <property type="entry name" value="MFS DOMAIN-CONTAINING PROTEIN"/>
    <property type="match status" value="1"/>
</dbReference>
<keyword evidence="3" id="KW-1185">Reference proteome</keyword>
<dbReference type="SUPFAM" id="SSF103473">
    <property type="entry name" value="MFS general substrate transporter"/>
    <property type="match status" value="1"/>
</dbReference>
<name>A0AAN5D5G1_9BILA</name>
<accession>A0AAN5D5G1</accession>
<evidence type="ECO:0008006" key="4">
    <source>
        <dbReference type="Google" id="ProtNLM"/>
    </source>
</evidence>
<evidence type="ECO:0000313" key="2">
    <source>
        <dbReference type="EMBL" id="GMR56402.1"/>
    </source>
</evidence>
<dbReference type="InterPro" id="IPR036259">
    <property type="entry name" value="MFS_trans_sf"/>
</dbReference>
<feature type="transmembrane region" description="Helical" evidence="1">
    <location>
        <begin position="92"/>
        <end position="111"/>
    </location>
</feature>
<reference evidence="3" key="1">
    <citation type="submission" date="2022-10" db="EMBL/GenBank/DDBJ databases">
        <title>Genome assembly of Pristionchus species.</title>
        <authorList>
            <person name="Yoshida K."/>
            <person name="Sommer R.J."/>
        </authorList>
    </citation>
    <scope>NUCLEOTIDE SEQUENCE [LARGE SCALE GENOMIC DNA]</scope>
    <source>
        <strain evidence="3">RS5460</strain>
    </source>
</reference>
<evidence type="ECO:0000313" key="3">
    <source>
        <dbReference type="Proteomes" id="UP001328107"/>
    </source>
</evidence>
<dbReference type="AlphaFoldDB" id="A0AAN5D5G1"/>
<organism evidence="2 3">
    <name type="scientific">Pristionchus mayeri</name>
    <dbReference type="NCBI Taxonomy" id="1317129"/>
    <lineage>
        <taxon>Eukaryota</taxon>
        <taxon>Metazoa</taxon>
        <taxon>Ecdysozoa</taxon>
        <taxon>Nematoda</taxon>
        <taxon>Chromadorea</taxon>
        <taxon>Rhabditida</taxon>
        <taxon>Rhabditina</taxon>
        <taxon>Diplogasteromorpha</taxon>
        <taxon>Diplogasteroidea</taxon>
        <taxon>Neodiplogasteridae</taxon>
        <taxon>Pristionchus</taxon>
    </lineage>
</organism>
<feature type="transmembrane region" description="Helical" evidence="1">
    <location>
        <begin position="117"/>
        <end position="137"/>
    </location>
</feature>